<evidence type="ECO:0000256" key="1">
    <source>
        <dbReference type="ARBA" id="ARBA00006056"/>
    </source>
</evidence>
<dbReference type="RefSeq" id="WP_146503578.1">
    <property type="nucleotide sequence ID" value="NZ_SJPG01000001.1"/>
</dbReference>
<protein>
    <submittedName>
        <fullName evidence="3">L-lactate dehydrogenase</fullName>
        <ecNumber evidence="3">1.1.1.27</ecNumber>
    </submittedName>
</protein>
<dbReference type="InterPro" id="IPR036111">
    <property type="entry name" value="Mal/L-sulfo/L-lacto_DH-like_sf"/>
</dbReference>
<accession>A0A5C5XHK8</accession>
<gene>
    <name evidence="3" type="primary">ldh_1</name>
    <name evidence="3" type="ORF">Pan54_23510</name>
</gene>
<keyword evidence="4" id="KW-1185">Reference proteome</keyword>
<comment type="similarity">
    <text evidence="1">Belongs to the LDH2/MDH2 oxidoreductase family.</text>
</comment>
<name>A0A5C5XHK8_9PLAN</name>
<dbReference type="EC" id="1.1.1.27" evidence="3"/>
<dbReference type="InterPro" id="IPR043143">
    <property type="entry name" value="Mal/L-sulf/L-lact_DH-like_NADP"/>
</dbReference>
<evidence type="ECO:0000256" key="2">
    <source>
        <dbReference type="ARBA" id="ARBA00023002"/>
    </source>
</evidence>
<organism evidence="3 4">
    <name type="scientific">Rubinisphaera italica</name>
    <dbReference type="NCBI Taxonomy" id="2527969"/>
    <lineage>
        <taxon>Bacteria</taxon>
        <taxon>Pseudomonadati</taxon>
        <taxon>Planctomycetota</taxon>
        <taxon>Planctomycetia</taxon>
        <taxon>Planctomycetales</taxon>
        <taxon>Planctomycetaceae</taxon>
        <taxon>Rubinisphaera</taxon>
    </lineage>
</organism>
<dbReference type="Proteomes" id="UP000316095">
    <property type="component" value="Unassembled WGS sequence"/>
</dbReference>
<dbReference type="Gene3D" id="3.30.1370.60">
    <property type="entry name" value="Hypothetical oxidoreductase yiak, domain 2"/>
    <property type="match status" value="1"/>
</dbReference>
<dbReference type="SUPFAM" id="SSF89733">
    <property type="entry name" value="L-sulfolactate dehydrogenase-like"/>
    <property type="match status" value="1"/>
</dbReference>
<dbReference type="OrthoDB" id="9769447at2"/>
<dbReference type="PANTHER" id="PTHR11091:SF0">
    <property type="entry name" value="MALATE DEHYDROGENASE"/>
    <property type="match status" value="1"/>
</dbReference>
<reference evidence="3 4" key="1">
    <citation type="submission" date="2019-02" db="EMBL/GenBank/DDBJ databases">
        <title>Deep-cultivation of Planctomycetes and their phenomic and genomic characterization uncovers novel biology.</title>
        <authorList>
            <person name="Wiegand S."/>
            <person name="Jogler M."/>
            <person name="Boedeker C."/>
            <person name="Pinto D."/>
            <person name="Vollmers J."/>
            <person name="Rivas-Marin E."/>
            <person name="Kohn T."/>
            <person name="Peeters S.H."/>
            <person name="Heuer A."/>
            <person name="Rast P."/>
            <person name="Oberbeckmann S."/>
            <person name="Bunk B."/>
            <person name="Jeske O."/>
            <person name="Meyerdierks A."/>
            <person name="Storesund J.E."/>
            <person name="Kallscheuer N."/>
            <person name="Luecker S."/>
            <person name="Lage O.M."/>
            <person name="Pohl T."/>
            <person name="Merkel B.J."/>
            <person name="Hornburger P."/>
            <person name="Mueller R.-W."/>
            <person name="Bruemmer F."/>
            <person name="Labrenz M."/>
            <person name="Spormann A.M."/>
            <person name="Op Den Camp H."/>
            <person name="Overmann J."/>
            <person name="Amann R."/>
            <person name="Jetten M.S.M."/>
            <person name="Mascher T."/>
            <person name="Medema M.H."/>
            <person name="Devos D.P."/>
            <person name="Kaster A.-K."/>
            <person name="Ovreas L."/>
            <person name="Rohde M."/>
            <person name="Galperin M.Y."/>
            <person name="Jogler C."/>
        </authorList>
    </citation>
    <scope>NUCLEOTIDE SEQUENCE [LARGE SCALE GENOMIC DNA]</scope>
    <source>
        <strain evidence="3 4">Pan54</strain>
    </source>
</reference>
<evidence type="ECO:0000313" key="4">
    <source>
        <dbReference type="Proteomes" id="UP000316095"/>
    </source>
</evidence>
<dbReference type="AlphaFoldDB" id="A0A5C5XHK8"/>
<comment type="caution">
    <text evidence="3">The sequence shown here is derived from an EMBL/GenBank/DDBJ whole genome shotgun (WGS) entry which is preliminary data.</text>
</comment>
<proteinExistence type="inferred from homology"/>
<dbReference type="InterPro" id="IPR043144">
    <property type="entry name" value="Mal/L-sulf/L-lact_DH-like_ah"/>
</dbReference>
<dbReference type="PANTHER" id="PTHR11091">
    <property type="entry name" value="OXIDOREDUCTASE-RELATED"/>
    <property type="match status" value="1"/>
</dbReference>
<dbReference type="Gene3D" id="1.10.1530.10">
    <property type="match status" value="1"/>
</dbReference>
<sequence length="345" mass="36613">MPVLSANELLEMGTKILTAAGATPEEASVVAAELSGANLVGHDSHGVMRLMQYVSFIRDGHIKPGVSPEVIREGAAFLVVDAHFGFGQVASTFAFDQLATKARDCGTADAFIRNCNHVGRLGSYTEMAAEKGFAALMSVNAPGPGQVAPFGAMERRMGTNPISMAAPGNEAPIVLDMTTSATAEGKLRVAHQSGLQVPEGWMIDGAGNPSTTPGDFYAEPNGCILPLGGPLAHKGFGLSVMVDVFCGILSGSGVGRNDLPRGANGVWMQLIDIEQIVGREEYDGWMKSYEEHIKSAKKCPGVEKIMFPGEMERQTYTKRIQDGVSIPDETWRQISELAGTLNVSV</sequence>
<evidence type="ECO:0000313" key="3">
    <source>
        <dbReference type="EMBL" id="TWT61615.1"/>
    </source>
</evidence>
<keyword evidence="2 3" id="KW-0560">Oxidoreductase</keyword>
<dbReference type="EMBL" id="SJPG01000001">
    <property type="protein sequence ID" value="TWT61615.1"/>
    <property type="molecule type" value="Genomic_DNA"/>
</dbReference>
<dbReference type="GO" id="GO:0004459">
    <property type="term" value="F:L-lactate dehydrogenase (NAD+) activity"/>
    <property type="evidence" value="ECO:0007669"/>
    <property type="project" value="UniProtKB-EC"/>
</dbReference>
<dbReference type="Pfam" id="PF02615">
    <property type="entry name" value="Ldh_2"/>
    <property type="match status" value="1"/>
</dbReference>
<dbReference type="InterPro" id="IPR003767">
    <property type="entry name" value="Malate/L-lactate_DH-like"/>
</dbReference>